<dbReference type="PANTHER" id="PTHR46474:SF1">
    <property type="entry name" value="TWO PORE CHANNEL PROTEIN 1"/>
    <property type="match status" value="1"/>
</dbReference>
<comment type="subcellular location">
    <subcellularLocation>
        <location evidence="1">Membrane</location>
        <topology evidence="1">Multi-pass membrane protein</topology>
    </subcellularLocation>
</comment>
<feature type="transmembrane region" description="Helical" evidence="6">
    <location>
        <begin position="111"/>
        <end position="129"/>
    </location>
</feature>
<feature type="transmembrane region" description="Helical" evidence="6">
    <location>
        <begin position="304"/>
        <end position="327"/>
    </location>
</feature>
<evidence type="ECO:0000256" key="4">
    <source>
        <dbReference type="ARBA" id="ARBA00023136"/>
    </source>
</evidence>
<dbReference type="Pfam" id="PF00520">
    <property type="entry name" value="Ion_trans"/>
    <property type="match status" value="2"/>
</dbReference>
<accession>A0A0P5M5U4</accession>
<keyword evidence="4 6" id="KW-0472">Membrane</keyword>
<evidence type="ECO:0000256" key="6">
    <source>
        <dbReference type="SAM" id="Phobius"/>
    </source>
</evidence>
<feature type="transmembrane region" description="Helical" evidence="6">
    <location>
        <begin position="266"/>
        <end position="284"/>
    </location>
</feature>
<evidence type="ECO:0000256" key="1">
    <source>
        <dbReference type="ARBA" id="ARBA00004141"/>
    </source>
</evidence>
<dbReference type="FunFam" id="1.10.287.70:FF:000215">
    <property type="entry name" value="Predicted protein"/>
    <property type="match status" value="1"/>
</dbReference>
<dbReference type="SUPFAM" id="SSF47473">
    <property type="entry name" value="EF-hand"/>
    <property type="match status" value="1"/>
</dbReference>
<dbReference type="PANTHER" id="PTHR46474">
    <property type="entry name" value="TWO PORE CALCIUM CHANNEL PROTEIN 1"/>
    <property type="match status" value="1"/>
</dbReference>
<feature type="region of interest" description="Disordered" evidence="5">
    <location>
        <begin position="797"/>
        <end position="830"/>
    </location>
</feature>
<dbReference type="GO" id="GO:0022832">
    <property type="term" value="F:voltage-gated channel activity"/>
    <property type="evidence" value="ECO:0007669"/>
    <property type="project" value="InterPro"/>
</dbReference>
<evidence type="ECO:0000256" key="5">
    <source>
        <dbReference type="SAM" id="MobiDB-lite"/>
    </source>
</evidence>
<dbReference type="GO" id="GO:0005765">
    <property type="term" value="C:lysosomal membrane"/>
    <property type="evidence" value="ECO:0007669"/>
    <property type="project" value="InterPro"/>
</dbReference>
<dbReference type="AlphaFoldDB" id="A0A0P5M5U4"/>
<feature type="transmembrane region" description="Helical" evidence="6">
    <location>
        <begin position="665"/>
        <end position="691"/>
    </location>
</feature>
<feature type="transmembrane region" description="Helical" evidence="6">
    <location>
        <begin position="519"/>
        <end position="540"/>
    </location>
</feature>
<name>A0A0P5M5U4_9CRUS</name>
<dbReference type="Gene3D" id="1.10.287.70">
    <property type="match status" value="2"/>
</dbReference>
<organism evidence="7">
    <name type="scientific">Daphnia magna</name>
    <dbReference type="NCBI Taxonomy" id="35525"/>
    <lineage>
        <taxon>Eukaryota</taxon>
        <taxon>Metazoa</taxon>
        <taxon>Ecdysozoa</taxon>
        <taxon>Arthropoda</taxon>
        <taxon>Crustacea</taxon>
        <taxon>Branchiopoda</taxon>
        <taxon>Diplostraca</taxon>
        <taxon>Cladocera</taxon>
        <taxon>Anomopoda</taxon>
        <taxon>Daphniidae</taxon>
        <taxon>Daphnia</taxon>
    </lineage>
</organism>
<sequence length="830" mass="96404">MGEDDKMPSEQEGIQIQIMEEAGQIDVPLEVGNTARTASTVRESAVQLQFTELHSFPAIECLPLDEVTKSWELNYREAAIFLEEGINNDKLTSHPSCHEALPAYLLVHNKWYYALDFAASLLLILLTFTEKPANPLFRLPVGVHSSMELMALVIVSVELIMKFRWVGFKIFIHHPRSMVKALTLLIMIAESIVVLVRQSSHFRVTRALRPIFLLDNHHFGGVRRYLRQVLQSVPPAIDMLGLLLFVILFYSVLGFYIFGSNVNDPYFSTLQQAFISLFILLTTANFPDVMMPSYAVTRWSSVFFITYLSIVLYFLMNLLLAAVYASFSSMERKKFQQLLLHRRKAAQHAFRLLLSRSNRGGITLQHFRGLLRNVDPSRTYREMYLMFRLLNTSDSGIINLNEFYHIYDVLDMKWRIRNEEPFWFSRLRSRTLATMAQQVHRLVTWTFFDYFVCLVIFLGGILILTRTAAISVHMSNPLELGVTWETYAFVSFYALEACLKMFGMGFHVYFSSGWNCFDFAVTGVSLIGLAAEILGQWSFLVVARHSRILRVFKLRKRYRDVFGTIFILGQRLLCAGIVFLILYYAYSIVGMELFAEYDLTNCCKNSTVEANFRFENGSSSNGYYYLNNFENVISSYVTLFELTVINNWYIIMEGYAVTTSQWSRIYFMCFYLTIMILLSIVVASVLDGFMFRISYKEQMTKDDEKRLVEKTVTLNAEEYERLLAVESAEQLSKGKLWHNWFARLRKQEPFRTLEETTLDLPDNRPISVTFTGFRRRTKDVLLSFMYKDEISCWMKQADHEEKQQQPKNSPSKRVEIRQRQHRGSGETNSD</sequence>
<dbReference type="InterPro" id="IPR011992">
    <property type="entry name" value="EF-hand-dom_pair"/>
</dbReference>
<dbReference type="InterPro" id="IPR028801">
    <property type="entry name" value="TPC1_animal"/>
</dbReference>
<evidence type="ECO:0000256" key="3">
    <source>
        <dbReference type="ARBA" id="ARBA00022989"/>
    </source>
</evidence>
<feature type="transmembrane region" description="Helical" evidence="6">
    <location>
        <begin position="149"/>
        <end position="166"/>
    </location>
</feature>
<dbReference type="EMBL" id="GDIQ01084837">
    <property type="protein sequence ID" value="JAN09900.1"/>
    <property type="molecule type" value="Transcribed_RNA"/>
</dbReference>
<dbReference type="Gene3D" id="1.20.120.350">
    <property type="entry name" value="Voltage-gated potassium channels. Chain C"/>
    <property type="match status" value="1"/>
</dbReference>
<dbReference type="InterPro" id="IPR027359">
    <property type="entry name" value="Volt_channel_dom_sf"/>
</dbReference>
<dbReference type="SUPFAM" id="SSF81324">
    <property type="entry name" value="Voltage-gated potassium channels"/>
    <property type="match status" value="2"/>
</dbReference>
<protein>
    <submittedName>
        <fullName evidence="7">Two pore calcium channel protein</fullName>
    </submittedName>
</protein>
<evidence type="ECO:0000313" key="7">
    <source>
        <dbReference type="EMBL" id="JAN09900.1"/>
    </source>
</evidence>
<dbReference type="GO" id="GO:0010008">
    <property type="term" value="C:endosome membrane"/>
    <property type="evidence" value="ECO:0007669"/>
    <property type="project" value="TreeGrafter"/>
</dbReference>
<reference evidence="7" key="1">
    <citation type="submission" date="2015-10" db="EMBL/GenBank/DDBJ databases">
        <title>EvidentialGene: Evidence-directed Construction of Complete mRNA Transcriptomes without Genomes.</title>
        <authorList>
            <person name="Gilbert D.G."/>
        </authorList>
    </citation>
    <scope>NUCLEOTIDE SEQUENCE</scope>
</reference>
<proteinExistence type="predicted"/>
<dbReference type="InterPro" id="IPR005821">
    <property type="entry name" value="Ion_trans_dom"/>
</dbReference>
<feature type="transmembrane region" description="Helical" evidence="6">
    <location>
        <begin position="239"/>
        <end position="259"/>
    </location>
</feature>
<evidence type="ECO:0000256" key="2">
    <source>
        <dbReference type="ARBA" id="ARBA00022692"/>
    </source>
</evidence>
<dbReference type="FunFam" id="1.10.287.70:FF:000062">
    <property type="entry name" value="Two pore calcium channel protein 1"/>
    <property type="match status" value="1"/>
</dbReference>
<dbReference type="GO" id="GO:0005216">
    <property type="term" value="F:monoatomic ion channel activity"/>
    <property type="evidence" value="ECO:0007669"/>
    <property type="project" value="InterPro"/>
</dbReference>
<feature type="transmembrane region" description="Helical" evidence="6">
    <location>
        <begin position="561"/>
        <end position="586"/>
    </location>
</feature>
<feature type="transmembrane region" description="Helical" evidence="6">
    <location>
        <begin position="178"/>
        <end position="196"/>
    </location>
</feature>
<dbReference type="OrthoDB" id="10068803at2759"/>
<keyword evidence="2 6" id="KW-0812">Transmembrane</keyword>
<feature type="transmembrane region" description="Helical" evidence="6">
    <location>
        <begin position="442"/>
        <end position="464"/>
    </location>
</feature>
<keyword evidence="3 6" id="KW-1133">Transmembrane helix</keyword>